<dbReference type="PANTHER" id="PTHR10361">
    <property type="entry name" value="SODIUM-BILE ACID COTRANSPORTER"/>
    <property type="match status" value="1"/>
</dbReference>
<dbReference type="GO" id="GO:0016020">
    <property type="term" value="C:membrane"/>
    <property type="evidence" value="ECO:0007669"/>
    <property type="project" value="UniProtKB-SubCell"/>
</dbReference>
<reference evidence="5 6" key="1">
    <citation type="submission" date="2016-10" db="EMBL/GenBank/DDBJ databases">
        <authorList>
            <person name="de Groot N.N."/>
        </authorList>
    </citation>
    <scope>NUCLEOTIDE SEQUENCE [LARGE SCALE GENOMIC DNA]</scope>
    <source>
        <strain evidence="5 6">CGMCC 4.5506</strain>
    </source>
</reference>
<keyword evidence="3" id="KW-1133">Transmembrane helix</keyword>
<evidence type="ECO:0000256" key="1">
    <source>
        <dbReference type="ARBA" id="ARBA00004141"/>
    </source>
</evidence>
<sequence length="292" mass="30506">MQDSALLEVGLPIALAIVMLGLGLTLTVEDFRRIGRAPRAVFVALAIQVTLLPAVAFALVVVFDLAPLLAVGVMLLASSPGGSTANLFSHLFGGDVALNLTLTAVNSVIAVVSVPVITNLAVDYFDVTGELGLQLDKIAQVVAVVLLPVVIGMLVKRRAPGLADRANRPVRIFSIMVLVGVAAGALVAERANLAEYLRSVGVVTALFCVMSLAAGYAGARLARLDERQAIASAMEIGIHNTTMALTIALSVMQSSEIAIPAAVYSIVMYPLAAVFGFMVVRGSMRRRTDGAR</sequence>
<protein>
    <submittedName>
        <fullName evidence="5">Bile acid:Na+ symporter, BASS family</fullName>
    </submittedName>
</protein>
<dbReference type="Pfam" id="PF01758">
    <property type="entry name" value="SBF"/>
    <property type="match status" value="1"/>
</dbReference>
<evidence type="ECO:0000313" key="6">
    <source>
        <dbReference type="Proteomes" id="UP000199494"/>
    </source>
</evidence>
<accession>A0A222VZY1</accession>
<dbReference type="PANTHER" id="PTHR10361:SF24">
    <property type="entry name" value="P3 PROTEIN"/>
    <property type="match status" value="1"/>
</dbReference>
<name>A0A222VZY1_9PSEU</name>
<organism evidence="5 6">
    <name type="scientific">Prauserella marina</name>
    <dbReference type="NCBI Taxonomy" id="530584"/>
    <lineage>
        <taxon>Bacteria</taxon>
        <taxon>Bacillati</taxon>
        <taxon>Actinomycetota</taxon>
        <taxon>Actinomycetes</taxon>
        <taxon>Pseudonocardiales</taxon>
        <taxon>Pseudonocardiaceae</taxon>
        <taxon>Prauserella</taxon>
    </lineage>
</organism>
<dbReference type="Gene3D" id="1.20.1530.20">
    <property type="match status" value="1"/>
</dbReference>
<proteinExistence type="predicted"/>
<keyword evidence="4" id="KW-0472">Membrane</keyword>
<comment type="subcellular location">
    <subcellularLocation>
        <location evidence="1">Membrane</location>
        <topology evidence="1">Multi-pass membrane protein</topology>
    </subcellularLocation>
</comment>
<dbReference type="AlphaFoldDB" id="A0A222VZY1"/>
<dbReference type="InterPro" id="IPR004710">
    <property type="entry name" value="Bilac:Na_transpt"/>
</dbReference>
<dbReference type="KEGG" id="pmad:BAY61_20505"/>
<evidence type="ECO:0000256" key="3">
    <source>
        <dbReference type="ARBA" id="ARBA00022989"/>
    </source>
</evidence>
<evidence type="ECO:0000256" key="4">
    <source>
        <dbReference type="ARBA" id="ARBA00023136"/>
    </source>
</evidence>
<dbReference type="InterPro" id="IPR002657">
    <property type="entry name" value="BilAc:Na_symport/Acr3"/>
</dbReference>
<dbReference type="EMBL" id="FMZE01000013">
    <property type="protein sequence ID" value="SDD83837.1"/>
    <property type="molecule type" value="Genomic_DNA"/>
</dbReference>
<keyword evidence="6" id="KW-1185">Reference proteome</keyword>
<dbReference type="OrthoDB" id="9806785at2"/>
<evidence type="ECO:0000313" key="5">
    <source>
        <dbReference type="EMBL" id="SDD83837.1"/>
    </source>
</evidence>
<gene>
    <name evidence="5" type="ORF">SAMN05421630_11359</name>
</gene>
<dbReference type="InterPro" id="IPR038770">
    <property type="entry name" value="Na+/solute_symporter_sf"/>
</dbReference>
<dbReference type="STRING" id="530584.SAMN05421630_11359"/>
<dbReference type="Proteomes" id="UP000199494">
    <property type="component" value="Unassembled WGS sequence"/>
</dbReference>
<evidence type="ECO:0000256" key="2">
    <source>
        <dbReference type="ARBA" id="ARBA00022692"/>
    </source>
</evidence>
<keyword evidence="2" id="KW-0812">Transmembrane</keyword>